<evidence type="ECO:0000256" key="2">
    <source>
        <dbReference type="ARBA" id="ARBA00023002"/>
    </source>
</evidence>
<dbReference type="InterPro" id="IPR003767">
    <property type="entry name" value="Malate/L-lactate_DH-like"/>
</dbReference>
<sequence>MKLDIQQAITFGQKILIAQGVPVDIAFDVSEHLVTSDQVGYTSHGLSILPTYQKVLANGFIKADGRPELFNDQPAILGFNGNKGFGQHVGKVVIKQAIDRANKHGQCIVTVNNCHHLGRMGYYGEIAAASGMILLAFTNVINREPTVAPYGGATARMTTNPLCFAIPLPNGRPYFIVDMATSSMAINKARVLATKGLKADNGSMIDANGKPTNDPNVLFTNPPGALLPFGAHKGYALGLTAELLAGILTNGGTIQPGNPRLGAAMNNMFAIIINPDLVNKNNNWKDLESNAYIDYLHSCPPQPGIDKVQYPGEYEYNSKVNNNESIEFEDSIWKNISSLATKLNVTL</sequence>
<name>M1LXK6_9PROT</name>
<evidence type="ECO:0000313" key="4">
    <source>
        <dbReference type="Proteomes" id="UP000011686"/>
    </source>
</evidence>
<dbReference type="RefSeq" id="WP_015238759.1">
    <property type="nucleotide sequence ID" value="NC_020283.1"/>
</dbReference>
<dbReference type="PATRIC" id="fig|1208918.3.peg.640"/>
<dbReference type="EC" id="1.1.1.27" evidence="3"/>
<proteinExistence type="inferred from homology"/>
<dbReference type="SUPFAM" id="SSF89733">
    <property type="entry name" value="L-sulfolactate dehydrogenase-like"/>
    <property type="match status" value="1"/>
</dbReference>
<dbReference type="InterPro" id="IPR043144">
    <property type="entry name" value="Mal/L-sulf/L-lact_DH-like_ah"/>
</dbReference>
<dbReference type="eggNOG" id="COG2055">
    <property type="taxonomic scope" value="Bacteria"/>
</dbReference>
<dbReference type="InterPro" id="IPR036111">
    <property type="entry name" value="Mal/L-sulfo/L-lacto_DH-like_sf"/>
</dbReference>
<dbReference type="Gene3D" id="1.10.1530.10">
    <property type="match status" value="1"/>
</dbReference>
<dbReference type="EMBL" id="CP003804">
    <property type="protein sequence ID" value="AGF47939.1"/>
    <property type="molecule type" value="Genomic_DNA"/>
</dbReference>
<keyword evidence="4" id="KW-1185">Reference proteome</keyword>
<reference evidence="3 4" key="1">
    <citation type="journal article" date="2013" name="Genome Biol. Evol.">
        <title>Genome evolution and phylogenomic analysis of candidatus kinetoplastibacterium, the betaproteobacterial endosymbionts of strigomonas and angomonas.</title>
        <authorList>
            <person name="Alves J.M."/>
            <person name="Serrano M.G."/>
            <person name="Maia da Silva F."/>
            <person name="Voegtly L.J."/>
            <person name="Matveyev A.V."/>
            <person name="Teixeira M.M."/>
            <person name="Camargo E.P."/>
            <person name="Buck G.A."/>
        </authorList>
    </citation>
    <scope>NUCLEOTIDE SEQUENCE [LARGE SCALE GENOMIC DNA]</scope>
    <source>
        <strain evidence="3 4">TCC036E</strain>
    </source>
</reference>
<protein>
    <submittedName>
        <fullName evidence="3">L-lactate dehydrogenase</fullName>
        <ecNumber evidence="3">1.1.1.27</ecNumber>
    </submittedName>
</protein>
<dbReference type="STRING" id="1208918.CDEE_0100"/>
<dbReference type="GO" id="GO:0004459">
    <property type="term" value="F:L-lactate dehydrogenase (NAD+) activity"/>
    <property type="evidence" value="ECO:0007669"/>
    <property type="project" value="UniProtKB-EC"/>
</dbReference>
<dbReference type="Pfam" id="PF02615">
    <property type="entry name" value="Ldh_2"/>
    <property type="match status" value="1"/>
</dbReference>
<dbReference type="PANTHER" id="PTHR11091">
    <property type="entry name" value="OXIDOREDUCTASE-RELATED"/>
    <property type="match status" value="1"/>
</dbReference>
<organism evidence="3 4">
    <name type="scientific">Candidatus Kinetoplastidibacterium crithidiae TCC036E</name>
    <dbReference type="NCBI Taxonomy" id="1208918"/>
    <lineage>
        <taxon>Bacteria</taxon>
        <taxon>Pseudomonadati</taxon>
        <taxon>Pseudomonadota</taxon>
        <taxon>Betaproteobacteria</taxon>
        <taxon>Candidatus Kinetoplastidibacterium</taxon>
    </lineage>
</organism>
<dbReference type="HOGENOM" id="CLU_040452_1_0_4"/>
<evidence type="ECO:0000313" key="3">
    <source>
        <dbReference type="EMBL" id="AGF47939.1"/>
    </source>
</evidence>
<dbReference type="Proteomes" id="UP000011686">
    <property type="component" value="Chromosome"/>
</dbReference>
<dbReference type="PANTHER" id="PTHR11091:SF0">
    <property type="entry name" value="MALATE DEHYDROGENASE"/>
    <property type="match status" value="1"/>
</dbReference>
<dbReference type="AlphaFoldDB" id="M1LXK6"/>
<dbReference type="Gene3D" id="3.30.1370.60">
    <property type="entry name" value="Hypothetical oxidoreductase yiak, domain 2"/>
    <property type="match status" value="1"/>
</dbReference>
<accession>M1LXK6</accession>
<comment type="similarity">
    <text evidence="1">Belongs to the LDH2/MDH2 oxidoreductase family.</text>
</comment>
<gene>
    <name evidence="3" type="ORF">CDEE_0100</name>
</gene>
<dbReference type="KEGG" id="kct:CDEE_0100"/>
<keyword evidence="2 3" id="KW-0560">Oxidoreductase</keyword>
<dbReference type="InterPro" id="IPR043143">
    <property type="entry name" value="Mal/L-sulf/L-lact_DH-like_NADP"/>
</dbReference>
<evidence type="ECO:0000256" key="1">
    <source>
        <dbReference type="ARBA" id="ARBA00006056"/>
    </source>
</evidence>